<protein>
    <submittedName>
        <fullName evidence="4">Repeat and LEM domain-containing 1</fullName>
    </submittedName>
</protein>
<dbReference type="GO" id="GO:0004520">
    <property type="term" value="F:DNA endonuclease activity"/>
    <property type="evidence" value="ECO:0007669"/>
    <property type="project" value="TreeGrafter"/>
</dbReference>
<dbReference type="Gene3D" id="1.25.40.20">
    <property type="entry name" value="Ankyrin repeat-containing domain"/>
    <property type="match status" value="1"/>
</dbReference>
<feature type="region of interest" description="Disordered" evidence="2">
    <location>
        <begin position="716"/>
        <end position="801"/>
    </location>
</feature>
<dbReference type="PROSITE" id="PS50088">
    <property type="entry name" value="ANK_REPEAT"/>
    <property type="match status" value="1"/>
</dbReference>
<organism evidence="4 5">
    <name type="scientific">Podarcis lilfordi</name>
    <name type="common">Lilford's wall lizard</name>
    <dbReference type="NCBI Taxonomy" id="74358"/>
    <lineage>
        <taxon>Eukaryota</taxon>
        <taxon>Metazoa</taxon>
        <taxon>Chordata</taxon>
        <taxon>Craniata</taxon>
        <taxon>Vertebrata</taxon>
        <taxon>Euteleostomi</taxon>
        <taxon>Lepidosauria</taxon>
        <taxon>Squamata</taxon>
        <taxon>Bifurcata</taxon>
        <taxon>Unidentata</taxon>
        <taxon>Episquamata</taxon>
        <taxon>Laterata</taxon>
        <taxon>Lacertibaenia</taxon>
        <taxon>Lacertidae</taxon>
        <taxon>Podarcis</taxon>
    </lineage>
</organism>
<dbReference type="EMBL" id="OX395144">
    <property type="protein sequence ID" value="CAI5798846.1"/>
    <property type="molecule type" value="Genomic_DNA"/>
</dbReference>
<evidence type="ECO:0000256" key="1">
    <source>
        <dbReference type="PROSITE-ProRule" id="PRU00023"/>
    </source>
</evidence>
<evidence type="ECO:0000256" key="2">
    <source>
        <dbReference type="SAM" id="MobiDB-lite"/>
    </source>
</evidence>
<feature type="region of interest" description="Disordered" evidence="2">
    <location>
        <begin position="612"/>
        <end position="642"/>
    </location>
</feature>
<dbReference type="InterPro" id="IPR036770">
    <property type="entry name" value="Ankyrin_rpt-contain_sf"/>
</dbReference>
<sequence>MEPGALPLSVRLREALSGGECEMVEALLQQGADPNLVLPEGIAGIHLAAGMEQESGIRSLALILRYGGDPNIRSVDGLTPLHVAAAWGCYTCLKLLLMEGGDPHLKDQDGNTAIDLALEEGNEMCLRILQGFLDETGEGQHHWMSYRREESFLTTVTEDTLNPGRSLRLYDACPILSGGSFRHPPDESLQHAKPPTFLSHPPNSQDKTSSFEDRIASSFLTECSLASSTLSNQGDLCAQLAASSGLGGVLGQPAPSPLARRGFHIGGPEPLKPDLGTTQTPCVQSTTAKGSPLPPDGTFPPSTLIDRKLRASLEIANRSREIPGPSPTHAVVSECEADPIASMQDPNATFNLSQYGSFLDPDLVVRATGHEGLDVTSPDHAYLFTRENAAAVLDLEKTVVVNAEFLPSSCGNLGGGAERAESYSESSSSGQYASCDSECYASTTEALRCSEAQNQEGREASFSCSTCVSHNTGSNSLMSELSLGLSSRGPVSSSREPVEAFSERNSPARSDRLRHLCDRIGCKGASSDTCAGRQPLDLCSFGKDERPKNGGQPGFSQTSQVLAKCPLQKWGNQGTKSLPLRETQKPRISGAENEHLSEISSPIVGRVGTWEQQGKLKGSGSPEAQERLSTEERRGFHSTSTKDVEGHLWTPETVLIQKASEETSCLGNESPVPPGMVWDAAETMAVPHETPPSIKEEPAGLEAKLRSMMLATRVCHSPLLQPHQSPRHVTPRTKSRMMASAAHHASSSSSLFDETLEVPQRPRRTRNPGGQVPASGDRQDRSAGPRNSGLPGAAGGKNGELDDTLLIGAGLSSCEPGSCSGSLPSGCPLISPDTPGSSGRDVCRGYDRSDTKCGSDCATDSEEELPLKEEKLPPGNGVQERLDAVLPRGEPERLSARRGRTKRQANRSRVSFSRLPAPRVSTCPSGRMSPIAQDVQLSPGGRPVNLSATEPVEYLYEDEGHALVERHIPCTDDSVANTTSSEDTVIYDWRAYTGQAAGPADVGSSSPPAASELSRLSDEALVRQLRDFGVNPGPVTGLTRKIYLQLLEKLMSDPKTKARKGSAGYSPELSSALDTYQIPDGQEDEMALARQFDQPDKSRKWREGLLKSSFNYLLLDPRVTQNLPFRSQYISRAECFRTFISAIFYVGKGKRSRPYCHLYEALTHYQQSRRKQGRQACSKVQHILEIWASGQGVISMHCFQNVIPVEAYTREACMVDAIGLKMLTNQKKGNYYGIVAGWPMRRRRCLGTHLLHRAMQIFLAEGERQLRPADIRTGQ</sequence>
<dbReference type="GO" id="GO:0005737">
    <property type="term" value="C:cytoplasm"/>
    <property type="evidence" value="ECO:0007669"/>
    <property type="project" value="TreeGrafter"/>
</dbReference>
<dbReference type="InterPro" id="IPR011015">
    <property type="entry name" value="LEM/LEM-like_dom_sf"/>
</dbReference>
<dbReference type="Pfam" id="PF12796">
    <property type="entry name" value="Ank_2"/>
    <property type="match status" value="1"/>
</dbReference>
<name>A0AA35LM52_9SAUR</name>
<dbReference type="Pfam" id="PF03020">
    <property type="entry name" value="LEM"/>
    <property type="match status" value="1"/>
</dbReference>
<feature type="repeat" description="ANK" evidence="1">
    <location>
        <begin position="76"/>
        <end position="108"/>
    </location>
</feature>
<dbReference type="CDD" id="cd12934">
    <property type="entry name" value="LEM"/>
    <property type="match status" value="1"/>
</dbReference>
<keyword evidence="1" id="KW-0040">ANK repeat</keyword>
<dbReference type="SMART" id="SM00540">
    <property type="entry name" value="LEM"/>
    <property type="match status" value="1"/>
</dbReference>
<dbReference type="InterPro" id="IPR034998">
    <property type="entry name" value="ANKLE1"/>
</dbReference>
<dbReference type="SMART" id="SM00248">
    <property type="entry name" value="ANK"/>
    <property type="match status" value="4"/>
</dbReference>
<feature type="region of interest" description="Disordered" evidence="2">
    <location>
        <begin position="181"/>
        <end position="211"/>
    </location>
</feature>
<feature type="compositionally biased region" description="Low complexity" evidence="2">
    <location>
        <begin position="739"/>
        <end position="750"/>
    </location>
</feature>
<dbReference type="SUPFAM" id="SSF48403">
    <property type="entry name" value="Ankyrin repeat"/>
    <property type="match status" value="1"/>
</dbReference>
<feature type="compositionally biased region" description="Basic residues" evidence="2">
    <location>
        <begin position="725"/>
        <end position="735"/>
    </location>
</feature>
<dbReference type="PROSITE" id="PS50297">
    <property type="entry name" value="ANK_REP_REGION"/>
    <property type="match status" value="1"/>
</dbReference>
<dbReference type="AlphaFoldDB" id="A0AA35LM52"/>
<feature type="compositionally biased region" description="Basic residues" evidence="2">
    <location>
        <begin position="896"/>
        <end position="906"/>
    </location>
</feature>
<dbReference type="CDD" id="cd10454">
    <property type="entry name" value="GIY-YIG_COG3680_Meta"/>
    <property type="match status" value="1"/>
</dbReference>
<dbReference type="Pfam" id="PF22945">
    <property type="entry name" value="LEM-3_GIY-YIG"/>
    <property type="match status" value="1"/>
</dbReference>
<dbReference type="SUPFAM" id="SSF63451">
    <property type="entry name" value="LEM domain"/>
    <property type="match status" value="1"/>
</dbReference>
<gene>
    <name evidence="4" type="ORF">PODLI_1B005619</name>
</gene>
<feature type="compositionally biased region" description="Polar residues" evidence="2">
    <location>
        <begin position="276"/>
        <end position="289"/>
    </location>
</feature>
<dbReference type="PROSITE" id="PS50954">
    <property type="entry name" value="LEM"/>
    <property type="match status" value="1"/>
</dbReference>
<dbReference type="GO" id="GO:0005654">
    <property type="term" value="C:nucleoplasm"/>
    <property type="evidence" value="ECO:0007669"/>
    <property type="project" value="TreeGrafter"/>
</dbReference>
<feature type="region of interest" description="Disordered" evidence="2">
    <location>
        <begin position="484"/>
        <end position="507"/>
    </location>
</feature>
<evidence type="ECO:0000259" key="3">
    <source>
        <dbReference type="PROSITE" id="PS50954"/>
    </source>
</evidence>
<dbReference type="PANTHER" id="PTHR46427:SF1">
    <property type="entry name" value="ANKYRIN REPEAT AND LEM DOMAIN-CONTAINING PROTEIN 1"/>
    <property type="match status" value="1"/>
</dbReference>
<dbReference type="Gene3D" id="1.10.720.40">
    <property type="match status" value="1"/>
</dbReference>
<feature type="region of interest" description="Disordered" evidence="2">
    <location>
        <begin position="252"/>
        <end position="302"/>
    </location>
</feature>
<feature type="compositionally biased region" description="Basic and acidic residues" evidence="2">
    <location>
        <begin position="624"/>
        <end position="642"/>
    </location>
</feature>
<evidence type="ECO:0000313" key="4">
    <source>
        <dbReference type="EMBL" id="CAI5798846.1"/>
    </source>
</evidence>
<keyword evidence="5" id="KW-1185">Reference proteome</keyword>
<dbReference type="GO" id="GO:0000712">
    <property type="term" value="P:resolution of meiotic recombination intermediates"/>
    <property type="evidence" value="ECO:0007669"/>
    <property type="project" value="TreeGrafter"/>
</dbReference>
<dbReference type="InterPro" id="IPR002110">
    <property type="entry name" value="Ankyrin_rpt"/>
</dbReference>
<proteinExistence type="predicted"/>
<feature type="region of interest" description="Disordered" evidence="2">
    <location>
        <begin position="887"/>
        <end position="943"/>
    </location>
</feature>
<evidence type="ECO:0000313" key="5">
    <source>
        <dbReference type="Proteomes" id="UP001178461"/>
    </source>
</evidence>
<dbReference type="InterPro" id="IPR003887">
    <property type="entry name" value="LEM_dom"/>
</dbReference>
<dbReference type="GO" id="GO:0000724">
    <property type="term" value="P:double-strand break repair via homologous recombination"/>
    <property type="evidence" value="ECO:0007669"/>
    <property type="project" value="TreeGrafter"/>
</dbReference>
<dbReference type="PANTHER" id="PTHR46427">
    <property type="entry name" value="ANKYRIN REPEAT AND LEM DOMAIN-CONTAINING PROTEIN 1"/>
    <property type="match status" value="1"/>
</dbReference>
<reference evidence="4" key="1">
    <citation type="submission" date="2022-12" db="EMBL/GenBank/DDBJ databases">
        <authorList>
            <person name="Alioto T."/>
            <person name="Alioto T."/>
            <person name="Gomez Garrido J."/>
        </authorList>
    </citation>
    <scope>NUCLEOTIDE SEQUENCE</scope>
</reference>
<accession>A0AA35LM52</accession>
<feature type="domain" description="LEM" evidence="3">
    <location>
        <begin position="1010"/>
        <end position="1054"/>
    </location>
</feature>
<dbReference type="Proteomes" id="UP001178461">
    <property type="component" value="Chromosome 18"/>
</dbReference>